<keyword evidence="3" id="KW-1185">Reference proteome</keyword>
<evidence type="ECO:0000313" key="3">
    <source>
        <dbReference type="Proteomes" id="UP000799436"/>
    </source>
</evidence>
<protein>
    <submittedName>
        <fullName evidence="2">Uncharacterized protein</fullName>
    </submittedName>
</protein>
<dbReference type="AlphaFoldDB" id="A0A6G1LMP6"/>
<name>A0A6G1LMP6_9PEZI</name>
<dbReference type="EMBL" id="ML995808">
    <property type="protein sequence ID" value="KAF2774211.1"/>
    <property type="molecule type" value="Genomic_DNA"/>
</dbReference>
<feature type="region of interest" description="Disordered" evidence="1">
    <location>
        <begin position="36"/>
        <end position="71"/>
    </location>
</feature>
<proteinExistence type="predicted"/>
<evidence type="ECO:0000256" key="1">
    <source>
        <dbReference type="SAM" id="MobiDB-lite"/>
    </source>
</evidence>
<evidence type="ECO:0000313" key="2">
    <source>
        <dbReference type="EMBL" id="KAF2774211.1"/>
    </source>
</evidence>
<sequence length="79" mass="8550">MNALTLSIPAVRAQWSVPAGMMYCRAASWPVRLPASPTPSNPVQSLPYPRPSRRATAIAPRTSSMAARRRADTIRCVAS</sequence>
<organism evidence="2 3">
    <name type="scientific">Teratosphaeria nubilosa</name>
    <dbReference type="NCBI Taxonomy" id="161662"/>
    <lineage>
        <taxon>Eukaryota</taxon>
        <taxon>Fungi</taxon>
        <taxon>Dikarya</taxon>
        <taxon>Ascomycota</taxon>
        <taxon>Pezizomycotina</taxon>
        <taxon>Dothideomycetes</taxon>
        <taxon>Dothideomycetidae</taxon>
        <taxon>Mycosphaerellales</taxon>
        <taxon>Teratosphaeriaceae</taxon>
        <taxon>Teratosphaeria</taxon>
    </lineage>
</organism>
<accession>A0A6G1LMP6</accession>
<reference evidence="2" key="1">
    <citation type="journal article" date="2020" name="Stud. Mycol.">
        <title>101 Dothideomycetes genomes: a test case for predicting lifestyles and emergence of pathogens.</title>
        <authorList>
            <person name="Haridas S."/>
            <person name="Albert R."/>
            <person name="Binder M."/>
            <person name="Bloem J."/>
            <person name="Labutti K."/>
            <person name="Salamov A."/>
            <person name="Andreopoulos B."/>
            <person name="Baker S."/>
            <person name="Barry K."/>
            <person name="Bills G."/>
            <person name="Bluhm B."/>
            <person name="Cannon C."/>
            <person name="Castanera R."/>
            <person name="Culley D."/>
            <person name="Daum C."/>
            <person name="Ezra D."/>
            <person name="Gonzalez J."/>
            <person name="Henrissat B."/>
            <person name="Kuo A."/>
            <person name="Liang C."/>
            <person name="Lipzen A."/>
            <person name="Lutzoni F."/>
            <person name="Magnuson J."/>
            <person name="Mondo S."/>
            <person name="Nolan M."/>
            <person name="Ohm R."/>
            <person name="Pangilinan J."/>
            <person name="Park H.-J."/>
            <person name="Ramirez L."/>
            <person name="Alfaro M."/>
            <person name="Sun H."/>
            <person name="Tritt A."/>
            <person name="Yoshinaga Y."/>
            <person name="Zwiers L.-H."/>
            <person name="Turgeon B."/>
            <person name="Goodwin S."/>
            <person name="Spatafora J."/>
            <person name="Crous P."/>
            <person name="Grigoriev I."/>
        </authorList>
    </citation>
    <scope>NUCLEOTIDE SEQUENCE</scope>
    <source>
        <strain evidence="2">CBS 116005</strain>
    </source>
</reference>
<dbReference type="Proteomes" id="UP000799436">
    <property type="component" value="Unassembled WGS sequence"/>
</dbReference>
<gene>
    <name evidence="2" type="ORF">EJ03DRAFT_322802</name>
</gene>